<feature type="compositionally biased region" description="Basic and acidic residues" evidence="1">
    <location>
        <begin position="12"/>
        <end position="24"/>
    </location>
</feature>
<dbReference type="AlphaFoldDB" id="A0AB40AKI3"/>
<dbReference type="InterPro" id="IPR050951">
    <property type="entry name" value="Retrovirus_Pol_polyprotein"/>
</dbReference>
<dbReference type="FunFam" id="3.30.70.270:FF:000023">
    <property type="entry name" value="Pol"/>
    <property type="match status" value="1"/>
</dbReference>
<dbReference type="PANTHER" id="PTHR37984">
    <property type="entry name" value="PROTEIN CBG26694"/>
    <property type="match status" value="1"/>
</dbReference>
<dbReference type="Gene3D" id="3.30.70.270">
    <property type="match status" value="2"/>
</dbReference>
<evidence type="ECO:0000256" key="1">
    <source>
        <dbReference type="SAM" id="MobiDB-lite"/>
    </source>
</evidence>
<name>A0AB40AKI3_DIOCR</name>
<dbReference type="PANTHER" id="PTHR37984:SF5">
    <property type="entry name" value="PROTEIN NYNRIN-LIKE"/>
    <property type="match status" value="1"/>
</dbReference>
<accession>A0AB40AKI3</accession>
<keyword evidence="2" id="KW-1185">Reference proteome</keyword>
<gene>
    <name evidence="3" type="primary">LOC120250522</name>
</gene>
<dbReference type="SUPFAM" id="SSF56672">
    <property type="entry name" value="DNA/RNA polymerases"/>
    <property type="match status" value="1"/>
</dbReference>
<protein>
    <submittedName>
        <fullName evidence="3">Uncharacterized mitochondrial protein AtMg00860-like</fullName>
    </submittedName>
</protein>
<dbReference type="RefSeq" id="XP_039115279.1">
    <property type="nucleotide sequence ID" value="XM_039259345.1"/>
</dbReference>
<proteinExistence type="predicted"/>
<evidence type="ECO:0000313" key="2">
    <source>
        <dbReference type="Proteomes" id="UP001515500"/>
    </source>
</evidence>
<dbReference type="InterPro" id="IPR043502">
    <property type="entry name" value="DNA/RNA_pol_sf"/>
</dbReference>
<feature type="region of interest" description="Disordered" evidence="1">
    <location>
        <begin position="1"/>
        <end position="35"/>
    </location>
</feature>
<organism evidence="2 3">
    <name type="scientific">Dioscorea cayennensis subsp. rotundata</name>
    <name type="common">White Guinea yam</name>
    <name type="synonym">Dioscorea rotundata</name>
    <dbReference type="NCBI Taxonomy" id="55577"/>
    <lineage>
        <taxon>Eukaryota</taxon>
        <taxon>Viridiplantae</taxon>
        <taxon>Streptophyta</taxon>
        <taxon>Embryophyta</taxon>
        <taxon>Tracheophyta</taxon>
        <taxon>Spermatophyta</taxon>
        <taxon>Magnoliopsida</taxon>
        <taxon>Liliopsida</taxon>
        <taxon>Dioscoreales</taxon>
        <taxon>Dioscoreaceae</taxon>
        <taxon>Dioscorea</taxon>
    </lineage>
</organism>
<dbReference type="Proteomes" id="UP001515500">
    <property type="component" value="Chromosome 3"/>
</dbReference>
<sequence>MMWHAVADQDEEVKTKSEDGDAKMAGDGQKAGRPKRDRIPTIFSMFRQHQLFAKLSKCTFECSRIAYLGHTISGEGVTIDSEKVQAIQQWPLPTSVRSLRGFLGLTGYYRRFVQGYATMAAPLTDLLRKNAFVWSKEAANAFQSLKIALTTTPVL</sequence>
<evidence type="ECO:0000313" key="3">
    <source>
        <dbReference type="RefSeq" id="XP_039115279.1"/>
    </source>
</evidence>
<dbReference type="GeneID" id="120250522"/>
<dbReference type="InterPro" id="IPR043128">
    <property type="entry name" value="Rev_trsase/Diguanyl_cyclase"/>
</dbReference>
<reference evidence="3" key="1">
    <citation type="submission" date="2025-08" db="UniProtKB">
        <authorList>
            <consortium name="RefSeq"/>
        </authorList>
    </citation>
    <scope>IDENTIFICATION</scope>
</reference>